<evidence type="ECO:0000313" key="3">
    <source>
        <dbReference type="Proteomes" id="UP001633002"/>
    </source>
</evidence>
<sequence>MTIASQTIEPNDEDRFDPPKVDAFSQRARRRIHSIQEADNTNQNDVMDQEDEDDPPKYPDVVEEADITHEKELADQEVLAEFLNTRFQAIPDTGREHILSWMRLRVLHYSRVLEYLS</sequence>
<dbReference type="EMBL" id="JBJQOH010000007">
    <property type="protein sequence ID" value="KAL3678040.1"/>
    <property type="molecule type" value="Genomic_DNA"/>
</dbReference>
<dbReference type="Proteomes" id="UP001633002">
    <property type="component" value="Unassembled WGS sequence"/>
</dbReference>
<comment type="caution">
    <text evidence="2">The sequence shown here is derived from an EMBL/GenBank/DDBJ whole genome shotgun (WGS) entry which is preliminary data.</text>
</comment>
<keyword evidence="3" id="KW-1185">Reference proteome</keyword>
<reference evidence="2 3" key="1">
    <citation type="submission" date="2024-09" db="EMBL/GenBank/DDBJ databases">
        <title>Chromosome-scale assembly of Riccia sorocarpa.</title>
        <authorList>
            <person name="Paukszto L."/>
        </authorList>
    </citation>
    <scope>NUCLEOTIDE SEQUENCE [LARGE SCALE GENOMIC DNA]</scope>
    <source>
        <strain evidence="2">LP-2024</strain>
        <tissue evidence="2">Aerial parts of the thallus</tissue>
    </source>
</reference>
<evidence type="ECO:0000256" key="1">
    <source>
        <dbReference type="SAM" id="MobiDB-lite"/>
    </source>
</evidence>
<organism evidence="2 3">
    <name type="scientific">Riccia sorocarpa</name>
    <dbReference type="NCBI Taxonomy" id="122646"/>
    <lineage>
        <taxon>Eukaryota</taxon>
        <taxon>Viridiplantae</taxon>
        <taxon>Streptophyta</taxon>
        <taxon>Embryophyta</taxon>
        <taxon>Marchantiophyta</taxon>
        <taxon>Marchantiopsida</taxon>
        <taxon>Marchantiidae</taxon>
        <taxon>Marchantiales</taxon>
        <taxon>Ricciaceae</taxon>
        <taxon>Riccia</taxon>
    </lineage>
</organism>
<evidence type="ECO:0000313" key="2">
    <source>
        <dbReference type="EMBL" id="KAL3678040.1"/>
    </source>
</evidence>
<accession>A0ABD3GJ49</accession>
<feature type="compositionally biased region" description="Polar residues" evidence="1">
    <location>
        <begin position="37"/>
        <end position="46"/>
    </location>
</feature>
<protein>
    <submittedName>
        <fullName evidence="2">Uncharacterized protein</fullName>
    </submittedName>
</protein>
<name>A0ABD3GJ49_9MARC</name>
<dbReference type="AlphaFoldDB" id="A0ABD3GJ49"/>
<feature type="region of interest" description="Disordered" evidence="1">
    <location>
        <begin position="30"/>
        <end position="64"/>
    </location>
</feature>
<gene>
    <name evidence="2" type="ORF">R1sor_020996</name>
</gene>
<feature type="region of interest" description="Disordered" evidence="1">
    <location>
        <begin position="1"/>
        <end position="20"/>
    </location>
</feature>
<proteinExistence type="predicted"/>